<keyword evidence="2 8" id="KW-1003">Cell membrane</keyword>
<dbReference type="InterPro" id="IPR013604">
    <property type="entry name" value="7TM_chemorcpt"/>
</dbReference>
<evidence type="ECO:0000256" key="3">
    <source>
        <dbReference type="ARBA" id="ARBA00022692"/>
    </source>
</evidence>
<comment type="caution">
    <text evidence="8">Lacks conserved residue(s) required for the propagation of feature annotation.</text>
</comment>
<evidence type="ECO:0000256" key="5">
    <source>
        <dbReference type="ARBA" id="ARBA00023136"/>
    </source>
</evidence>
<gene>
    <name evidence="10" type="primary">LOC107220376</name>
</gene>
<protein>
    <recommendedName>
        <fullName evidence="8">Gustatory receptor</fullName>
    </recommendedName>
</protein>
<keyword evidence="9" id="KW-1185">Reference proteome</keyword>
<feature type="transmembrane region" description="Helical" evidence="8">
    <location>
        <begin position="208"/>
        <end position="229"/>
    </location>
</feature>
<feature type="transmembrane region" description="Helical" evidence="8">
    <location>
        <begin position="152"/>
        <end position="174"/>
    </location>
</feature>
<feature type="transmembrane region" description="Helical" evidence="8">
    <location>
        <begin position="343"/>
        <end position="361"/>
    </location>
</feature>
<name>A0ABM3GMC4_NEOLC</name>
<proteinExistence type="inferred from homology"/>
<dbReference type="RefSeq" id="XP_046601425.1">
    <property type="nucleotide sequence ID" value="XM_046745469.1"/>
</dbReference>
<keyword evidence="3 8" id="KW-0812">Transmembrane</keyword>
<dbReference type="PANTHER" id="PTHR21143">
    <property type="entry name" value="INVERTEBRATE GUSTATORY RECEPTOR"/>
    <property type="match status" value="1"/>
</dbReference>
<evidence type="ECO:0000256" key="8">
    <source>
        <dbReference type="RuleBase" id="RU363108"/>
    </source>
</evidence>
<comment type="function">
    <text evidence="8">Gustatory receptor which mediates acceptance or avoidance behavior, depending on its substrates.</text>
</comment>
<feature type="transmembrane region" description="Helical" evidence="8">
    <location>
        <begin position="241"/>
        <end position="258"/>
    </location>
</feature>
<evidence type="ECO:0000256" key="2">
    <source>
        <dbReference type="ARBA" id="ARBA00022475"/>
    </source>
</evidence>
<keyword evidence="4 8" id="KW-1133">Transmembrane helix</keyword>
<evidence type="ECO:0000256" key="1">
    <source>
        <dbReference type="ARBA" id="ARBA00004651"/>
    </source>
</evidence>
<keyword evidence="6 8" id="KW-0675">Receptor</keyword>
<evidence type="ECO:0000313" key="10">
    <source>
        <dbReference type="RefSeq" id="XP_046601425.1"/>
    </source>
</evidence>
<evidence type="ECO:0000256" key="6">
    <source>
        <dbReference type="ARBA" id="ARBA00023170"/>
    </source>
</evidence>
<dbReference type="PANTHER" id="PTHR21143:SF121">
    <property type="entry name" value="GUSTATORY AND ODORANT RECEPTOR 21A"/>
    <property type="match status" value="1"/>
</dbReference>
<reference evidence="10" key="1">
    <citation type="submission" date="2025-08" db="UniProtKB">
        <authorList>
            <consortium name="RefSeq"/>
        </authorList>
    </citation>
    <scope>IDENTIFICATION</scope>
    <source>
        <tissue evidence="10">Thorax and Abdomen</tissue>
    </source>
</reference>
<comment type="subcellular location">
    <subcellularLocation>
        <location evidence="1 8">Cell membrane</location>
        <topology evidence="1 8">Multi-pass membrane protein</topology>
    </subcellularLocation>
</comment>
<keyword evidence="5 8" id="KW-0472">Membrane</keyword>
<accession>A0ABM3GMC4</accession>
<evidence type="ECO:0000313" key="9">
    <source>
        <dbReference type="Proteomes" id="UP000829291"/>
    </source>
</evidence>
<evidence type="ECO:0000256" key="7">
    <source>
        <dbReference type="ARBA" id="ARBA00023224"/>
    </source>
</evidence>
<sequence>MYRDEDSFTRRMDGPKLFKIENQHSTPVEPSKPAIFLGVQARGNTPMVTVGPKYERKNQFSYNEDRRPEQDGKLLDKFDHFYDDTKVLLILFQIMGVMPIQRGIGTTTFEWTSTATIYAMCLWVAETVVVILVGRERIENTLQPDKPFDEYIYNIIFLCILTPHFLLPIASWRYGGEVAKYKNMWTHYQLRYYRVTGSILEYPNLKRMCIALCIISWLISIGVVVSQFYLQPGFTMWHTSAYYHIIAMLDCLCALWWINCTAIGSASKGLALNLHKALENTESADLLVEYRALWLDLSHMMQQLAKAYANMYGIYCLIMFVTTIIAGYGAFSEILDHGFSLKELGLFVIVAYCTGLLYIICNEADHATRKVGLDFQERLLNVNLAAVNAETKKEVEMFLVSIANNPPVYSLNGYTVINRELLSSNLATMVTYWVVLMQFKLSLIRRGTGNPTATISNLTATIDSS</sequence>
<dbReference type="GeneID" id="107220376"/>
<evidence type="ECO:0000256" key="4">
    <source>
        <dbReference type="ARBA" id="ARBA00022989"/>
    </source>
</evidence>
<keyword evidence="7 8" id="KW-0807">Transducer</keyword>
<dbReference type="Proteomes" id="UP000829291">
    <property type="component" value="Chromosome 7"/>
</dbReference>
<dbReference type="Pfam" id="PF08395">
    <property type="entry name" value="7tm_7"/>
    <property type="match status" value="1"/>
</dbReference>
<feature type="transmembrane region" description="Helical" evidence="8">
    <location>
        <begin position="309"/>
        <end position="331"/>
    </location>
</feature>
<comment type="similarity">
    <text evidence="8">Belongs to the insect chemoreceptor superfamily. Gustatory receptor (GR) family.</text>
</comment>
<feature type="transmembrane region" description="Helical" evidence="8">
    <location>
        <begin position="111"/>
        <end position="132"/>
    </location>
</feature>
<organism evidence="9 10">
    <name type="scientific">Neodiprion lecontei</name>
    <name type="common">Redheaded pine sawfly</name>
    <dbReference type="NCBI Taxonomy" id="441921"/>
    <lineage>
        <taxon>Eukaryota</taxon>
        <taxon>Metazoa</taxon>
        <taxon>Ecdysozoa</taxon>
        <taxon>Arthropoda</taxon>
        <taxon>Hexapoda</taxon>
        <taxon>Insecta</taxon>
        <taxon>Pterygota</taxon>
        <taxon>Neoptera</taxon>
        <taxon>Endopterygota</taxon>
        <taxon>Hymenoptera</taxon>
        <taxon>Tenthredinoidea</taxon>
        <taxon>Diprionidae</taxon>
        <taxon>Diprioninae</taxon>
        <taxon>Neodiprion</taxon>
    </lineage>
</organism>